<keyword evidence="4" id="KW-1185">Reference proteome</keyword>
<dbReference type="PANTHER" id="PTHR13268">
    <property type="entry name" value="BREAST CARCINOMA AMPLIFIED SEQUENCE 3"/>
    <property type="match status" value="1"/>
</dbReference>
<reference evidence="4" key="2">
    <citation type="submission" date="2015-01" db="EMBL/GenBank/DDBJ databases">
        <title>Evolutionary Origins and Diversification of the Mycorrhizal Mutualists.</title>
        <authorList>
            <consortium name="DOE Joint Genome Institute"/>
            <consortium name="Mycorrhizal Genomics Consortium"/>
            <person name="Kohler A."/>
            <person name="Kuo A."/>
            <person name="Nagy L.G."/>
            <person name="Floudas D."/>
            <person name="Copeland A."/>
            <person name="Barry K.W."/>
            <person name="Cichocki N."/>
            <person name="Veneault-Fourrey C."/>
            <person name="LaButti K."/>
            <person name="Lindquist E.A."/>
            <person name="Lipzen A."/>
            <person name="Lundell T."/>
            <person name="Morin E."/>
            <person name="Murat C."/>
            <person name="Riley R."/>
            <person name="Ohm R."/>
            <person name="Sun H."/>
            <person name="Tunlid A."/>
            <person name="Henrissat B."/>
            <person name="Grigoriev I.V."/>
            <person name="Hibbett D.S."/>
            <person name="Martin F."/>
        </authorList>
    </citation>
    <scope>NUCLEOTIDE SEQUENCE [LARGE SCALE GENOMIC DNA]</scope>
    <source>
        <strain evidence="4">Foug A</strain>
    </source>
</reference>
<feature type="region of interest" description="Disordered" evidence="1">
    <location>
        <begin position="1"/>
        <end position="22"/>
    </location>
</feature>
<protein>
    <recommendedName>
        <fullName evidence="2">BCAS3 WD40 domain-containing protein</fullName>
    </recommendedName>
</protein>
<feature type="domain" description="BCAS3 WD40" evidence="2">
    <location>
        <begin position="666"/>
        <end position="727"/>
    </location>
</feature>
<dbReference type="OrthoDB" id="25778at2759"/>
<dbReference type="PANTHER" id="PTHR13268:SF0">
    <property type="entry name" value="BCAS3 MICROTUBULE ASSOCIATED CELL MIGRATION FACTOR"/>
    <property type="match status" value="1"/>
</dbReference>
<dbReference type="InterPro" id="IPR048382">
    <property type="entry name" value="BCAS3_WD40"/>
</dbReference>
<accession>A0A0C2ZHC7</accession>
<dbReference type="Pfam" id="PF21034">
    <property type="entry name" value="BCAS3_WD40"/>
    <property type="match status" value="1"/>
</dbReference>
<dbReference type="Gene3D" id="2.130.10.10">
    <property type="entry name" value="YVTN repeat-like/Quinoprotein amine dehydrogenase"/>
    <property type="match status" value="1"/>
</dbReference>
<feature type="compositionally biased region" description="Polar residues" evidence="1">
    <location>
        <begin position="178"/>
        <end position="187"/>
    </location>
</feature>
<dbReference type="GO" id="GO:0006914">
    <property type="term" value="P:autophagy"/>
    <property type="evidence" value="ECO:0007669"/>
    <property type="project" value="InterPro"/>
</dbReference>
<feature type="compositionally biased region" description="Low complexity" evidence="1">
    <location>
        <begin position="780"/>
        <end position="792"/>
    </location>
</feature>
<feature type="region of interest" description="Disordered" evidence="1">
    <location>
        <begin position="432"/>
        <end position="458"/>
    </location>
</feature>
<feature type="region of interest" description="Disordered" evidence="1">
    <location>
        <begin position="516"/>
        <end position="556"/>
    </location>
</feature>
<dbReference type="AlphaFoldDB" id="A0A0C2ZHC7"/>
<feature type="region of interest" description="Disordered" evidence="1">
    <location>
        <begin position="159"/>
        <end position="187"/>
    </location>
</feature>
<evidence type="ECO:0000256" key="1">
    <source>
        <dbReference type="SAM" id="MobiDB-lite"/>
    </source>
</evidence>
<dbReference type="InterPro" id="IPR045142">
    <property type="entry name" value="BCAS3-like"/>
</dbReference>
<gene>
    <name evidence="3" type="ORF">SCLCIDRAFT_1223952</name>
</gene>
<evidence type="ECO:0000313" key="3">
    <source>
        <dbReference type="EMBL" id="KIM52212.1"/>
    </source>
</evidence>
<reference evidence="3 4" key="1">
    <citation type="submission" date="2014-04" db="EMBL/GenBank/DDBJ databases">
        <authorList>
            <consortium name="DOE Joint Genome Institute"/>
            <person name="Kuo A."/>
            <person name="Kohler A."/>
            <person name="Nagy L.G."/>
            <person name="Floudas D."/>
            <person name="Copeland A."/>
            <person name="Barry K.W."/>
            <person name="Cichocki N."/>
            <person name="Veneault-Fourrey C."/>
            <person name="LaButti K."/>
            <person name="Lindquist E.A."/>
            <person name="Lipzen A."/>
            <person name="Lundell T."/>
            <person name="Morin E."/>
            <person name="Murat C."/>
            <person name="Sun H."/>
            <person name="Tunlid A."/>
            <person name="Henrissat B."/>
            <person name="Grigoriev I.V."/>
            <person name="Hibbett D.S."/>
            <person name="Martin F."/>
            <person name="Nordberg H.P."/>
            <person name="Cantor M.N."/>
            <person name="Hua S.X."/>
        </authorList>
    </citation>
    <scope>NUCLEOTIDE SEQUENCE [LARGE SCALE GENOMIC DNA]</scope>
    <source>
        <strain evidence="3 4">Foug A</strain>
    </source>
</reference>
<name>A0A0C2ZHC7_9AGAM</name>
<dbReference type="GO" id="GO:0042594">
    <property type="term" value="P:response to starvation"/>
    <property type="evidence" value="ECO:0007669"/>
    <property type="project" value="TreeGrafter"/>
</dbReference>
<proteinExistence type="predicted"/>
<dbReference type="HOGENOM" id="CLU_004106_0_0_1"/>
<feature type="region of interest" description="Disordered" evidence="1">
    <location>
        <begin position="780"/>
        <end position="806"/>
    </location>
</feature>
<feature type="region of interest" description="Disordered" evidence="1">
    <location>
        <begin position="981"/>
        <end position="1053"/>
    </location>
</feature>
<organism evidence="3 4">
    <name type="scientific">Scleroderma citrinum Foug A</name>
    <dbReference type="NCBI Taxonomy" id="1036808"/>
    <lineage>
        <taxon>Eukaryota</taxon>
        <taxon>Fungi</taxon>
        <taxon>Dikarya</taxon>
        <taxon>Basidiomycota</taxon>
        <taxon>Agaricomycotina</taxon>
        <taxon>Agaricomycetes</taxon>
        <taxon>Agaricomycetidae</taxon>
        <taxon>Boletales</taxon>
        <taxon>Sclerodermatineae</taxon>
        <taxon>Sclerodermataceae</taxon>
        <taxon>Scleroderma</taxon>
    </lineage>
</organism>
<sequence length="1199" mass="128740">MPSRKNCNVQSQPVPEPISCTSPLLQLDNSSWTADSPSSGLQLDSAVEADVQLGALLHEAAEGLHVKHEGGALTITPPTDVLQPKRNAHSCSRRPSTGHIRSPVLAREPTMLEAFSRAVRNYVPSSIPIPSAAPSPPRVSRPVSFGSFDVFPVAPNPLSAGCNPTKPSSTSERERHQPISSVTQVTSPRDGVYEGSIEADPSMFGSEDEDIVVSPSANPRFTAYPTVSEGDPILWSRWDMLMQPDSTRRVLFLGYPTGFQMWDCTNLASVSEVVNLSGSSWGRVTFVGVLVPPPLADDGQLKGLRPLIGVISHMRGESFMVIYSLRSHQVVKRLPFRNVSSFASGSHFIVISITNPPTIHILSSASLTILHTIPSSSILASTRTSTHKPNTNNQQTVLLSDIDAHDSDETTTGDFIPIYCLSHRLLAFASQPPRLDTGSGASSHPHTHTRSSSRTFGISQADLGSTAAKVGGTVLHGMKSLGGMALNAAAEYARSRVTAPPSSSVPGKPDQPFTTSGLSNLFFSRSAPPASGDQEPTDIRGTPSSIQWRDDSPPREEIERNADSWWALKRGAGAYVRVLDLAPLLDRKAAAPPEPVAEFIAAKHQPISHLRFTHDGTSLLVAPKDGQVIRMFQIRPTPRVVGCPEPHTPAVPGAVSSTDSTAADGTPWHVYNLRRGRTSAVIEGVEISPDGRWVAIGTRKRTVHIFAVNPYGGQPDPRSHTDLRIWNADKPQPLSTELVPIARLRSPRPAVVDGVHSDYSFIFVSDDVILSGSLLPPPSAIASSPSTSSARSDLGHSPHQSRPRNYKDALIFDSSRGVLSLRRVTLEQHPRDPGISVPIANLATSVSLPGTGAGGRLGISSSPVANKNGRNASRLTQQLLETSMELVGKESTVATWHLKRRHDWGEVKHIMCELSETEKAPASDSLAHAELSAFSRQPEIVPRSVYLSHQFFFYTLGEDYHALIRRHQLAVTGDKMEVRREVEPSTYASGAGASSGTGSGRGIDEVFVAGTHGGPDPNRTASSLDEPLASAMTSGLDAPPDVPSIPMFPNGGAGRPRSFGAALPIRSLKGGVGGGLGKLRREMYRVRSPKSEFEHVVGQFGTDVDGNSPGSRVTGISVISLQTSSTHSVPEEASAVSGMGDPSLLDEGDSEGQPTWRGWDWAEEDKRAVDEAEQFDDVLGFMDEDQEPSAQMAAQRRQW</sequence>
<evidence type="ECO:0000313" key="4">
    <source>
        <dbReference type="Proteomes" id="UP000053989"/>
    </source>
</evidence>
<dbReference type="Proteomes" id="UP000053989">
    <property type="component" value="Unassembled WGS sequence"/>
</dbReference>
<dbReference type="InParanoid" id="A0A0C2ZHC7"/>
<dbReference type="InterPro" id="IPR015943">
    <property type="entry name" value="WD40/YVTN_repeat-like_dom_sf"/>
</dbReference>
<dbReference type="GO" id="GO:0005737">
    <property type="term" value="C:cytoplasm"/>
    <property type="evidence" value="ECO:0007669"/>
    <property type="project" value="TreeGrafter"/>
</dbReference>
<dbReference type="InterPro" id="IPR011047">
    <property type="entry name" value="Quinoprotein_ADH-like_sf"/>
</dbReference>
<evidence type="ECO:0000259" key="2">
    <source>
        <dbReference type="Pfam" id="PF21034"/>
    </source>
</evidence>
<dbReference type="SUPFAM" id="SSF50998">
    <property type="entry name" value="Quinoprotein alcohol dehydrogenase-like"/>
    <property type="match status" value="1"/>
</dbReference>
<dbReference type="EMBL" id="KN822219">
    <property type="protein sequence ID" value="KIM52212.1"/>
    <property type="molecule type" value="Genomic_DNA"/>
</dbReference>